<dbReference type="STRING" id="1206466.K0L0J0"/>
<feature type="compositionally biased region" description="Low complexity" evidence="2">
    <location>
        <begin position="245"/>
        <end position="261"/>
    </location>
</feature>
<dbReference type="AlphaFoldDB" id="K0L0J0"/>
<accession>K0L0J0</accession>
<organism evidence="3 4">
    <name type="scientific">Wickerhamomyces ciferrii (strain ATCC 14091 / BCRC 22168 / CBS 111 / JCM 3599 / NBRC 0793 / NRRL Y-1031 F-60-10)</name>
    <name type="common">Yeast</name>
    <name type="synonym">Pichia ciferrii</name>
    <dbReference type="NCBI Taxonomy" id="1206466"/>
    <lineage>
        <taxon>Eukaryota</taxon>
        <taxon>Fungi</taxon>
        <taxon>Dikarya</taxon>
        <taxon>Ascomycota</taxon>
        <taxon>Saccharomycotina</taxon>
        <taxon>Saccharomycetes</taxon>
        <taxon>Phaffomycetales</taxon>
        <taxon>Wickerhamomycetaceae</taxon>
        <taxon>Wickerhamomyces</taxon>
    </lineage>
</organism>
<feature type="compositionally biased region" description="Polar residues" evidence="2">
    <location>
        <begin position="225"/>
        <end position="244"/>
    </location>
</feature>
<dbReference type="PANTHER" id="PTHR15141">
    <property type="entry name" value="TRANSCRIPTION ELONGATION FACTOR B POLYPEPTIDE 3"/>
    <property type="match status" value="1"/>
</dbReference>
<dbReference type="PANTHER" id="PTHR15141:SF76">
    <property type="entry name" value="TRANSCRIPTION ELONGATION FACTOR B POLYPEPTIDE 3"/>
    <property type="match status" value="1"/>
</dbReference>
<dbReference type="FunCoup" id="K0L0J0">
    <property type="interactions" value="94"/>
</dbReference>
<dbReference type="HOGENOM" id="CLU_853116_0_0_1"/>
<comment type="caution">
    <text evidence="3">The sequence shown here is derived from an EMBL/GenBank/DDBJ whole genome shotgun (WGS) entry which is preliminary data.</text>
</comment>
<dbReference type="InterPro" id="IPR010684">
    <property type="entry name" value="RNA_pol_II_trans_fac_SIII_A"/>
</dbReference>
<keyword evidence="4" id="KW-1185">Reference proteome</keyword>
<evidence type="ECO:0000256" key="2">
    <source>
        <dbReference type="SAM" id="MobiDB-lite"/>
    </source>
</evidence>
<dbReference type="GO" id="GO:0070449">
    <property type="term" value="C:elongin complex"/>
    <property type="evidence" value="ECO:0007669"/>
    <property type="project" value="InterPro"/>
</dbReference>
<dbReference type="InParanoid" id="K0L0J0"/>
<gene>
    <name evidence="3" type="ORF">BN7_6559</name>
</gene>
<dbReference type="EMBL" id="CAIF01000290">
    <property type="protein sequence ID" value="CCH46953.1"/>
    <property type="molecule type" value="Genomic_DNA"/>
</dbReference>
<evidence type="ECO:0000256" key="1">
    <source>
        <dbReference type="SAM" id="Coils"/>
    </source>
</evidence>
<dbReference type="GO" id="GO:0006368">
    <property type="term" value="P:transcription elongation by RNA polymerase II"/>
    <property type="evidence" value="ECO:0007669"/>
    <property type="project" value="InterPro"/>
</dbReference>
<keyword evidence="1" id="KW-0175">Coiled coil</keyword>
<feature type="coiled-coil region" evidence="1">
    <location>
        <begin position="139"/>
        <end position="166"/>
    </location>
</feature>
<evidence type="ECO:0000313" key="4">
    <source>
        <dbReference type="Proteomes" id="UP000009328"/>
    </source>
</evidence>
<feature type="region of interest" description="Disordered" evidence="2">
    <location>
        <begin position="211"/>
        <end position="326"/>
    </location>
</feature>
<dbReference type="InterPro" id="IPR051870">
    <property type="entry name" value="Elongin-A_domain"/>
</dbReference>
<feature type="compositionally biased region" description="Pro residues" evidence="2">
    <location>
        <begin position="262"/>
        <end position="273"/>
    </location>
</feature>
<reference evidence="3 4" key="1">
    <citation type="journal article" date="2012" name="Eukaryot. Cell">
        <title>Draft genome sequence of Wickerhamomyces ciferrii NRRL Y-1031 F-60-10.</title>
        <authorList>
            <person name="Schneider J."/>
            <person name="Andrea H."/>
            <person name="Blom J."/>
            <person name="Jaenicke S."/>
            <person name="Ruckert C."/>
            <person name="Schorsch C."/>
            <person name="Szczepanowski R."/>
            <person name="Farwick M."/>
            <person name="Goesmann A."/>
            <person name="Puhler A."/>
            <person name="Schaffer S."/>
            <person name="Tauch A."/>
            <person name="Kohler T."/>
            <person name="Brinkrolf K."/>
        </authorList>
    </citation>
    <scope>NUCLEOTIDE SEQUENCE [LARGE SCALE GENOMIC DNA]</scope>
    <source>
        <strain evidence="4">ATCC 14091 / BCRC 22168 / CBS 111 / JCM 3599 / NBRC 0793 / NRRL Y-1031 F-60-10</strain>
    </source>
</reference>
<protein>
    <submittedName>
        <fullName evidence="3">Elongin-A</fullName>
    </submittedName>
</protein>
<sequence>MPLQKLSSLCENILIQNYQQLSYLGDTRYELIKKVLGRFNSQQLMDLERKNPKLLLDDEETWFNLVKKEFPQDLSTRFTTNYEKIKNFYRFQLDELNFNYNEEINLDNYIHIEKIDESNIPKYKLPSKLLYLKYKQDYIKKEELAIVNLRNRMAKLSKDKQETKIIHIDDVIEPIPSTKKKLKKQLPERSKLFMKSVNEIKYRNSLFKNPLGGDEKPIIRAPKSTPFNTPKSSIIRTSTPSFNQPTSTSTAPSIPTSNLKPSPKPNPIRPSPPKPKKSSIFNISRRPRKHRLDQSPKPSPPTPLEPQQQSPPRKKININEYKSRKL</sequence>
<dbReference type="Pfam" id="PF06881">
    <property type="entry name" value="Elongin_A"/>
    <property type="match status" value="1"/>
</dbReference>
<evidence type="ECO:0000313" key="3">
    <source>
        <dbReference type="EMBL" id="CCH46953.1"/>
    </source>
</evidence>
<dbReference type="eggNOG" id="KOG2821">
    <property type="taxonomic scope" value="Eukaryota"/>
</dbReference>
<proteinExistence type="predicted"/>
<dbReference type="Proteomes" id="UP000009328">
    <property type="component" value="Unassembled WGS sequence"/>
</dbReference>
<dbReference type="Gene3D" id="6.10.250.3180">
    <property type="match status" value="1"/>
</dbReference>
<name>K0L0J0_WICCF</name>